<evidence type="ECO:0000259" key="2">
    <source>
        <dbReference type="Pfam" id="PF00144"/>
    </source>
</evidence>
<accession>A0A2T1A2M1</accession>
<dbReference type="OrthoDB" id="3174977at2"/>
<gene>
    <name evidence="3" type="ORF">CLV47_104181</name>
</gene>
<dbReference type="AlphaFoldDB" id="A0A2T1A2M1"/>
<evidence type="ECO:0000256" key="1">
    <source>
        <dbReference type="SAM" id="SignalP"/>
    </source>
</evidence>
<dbReference type="SUPFAM" id="SSF56601">
    <property type="entry name" value="beta-lactamase/transpeptidase-like"/>
    <property type="match status" value="1"/>
</dbReference>
<keyword evidence="1" id="KW-0732">Signal</keyword>
<dbReference type="PANTHER" id="PTHR46825:SF7">
    <property type="entry name" value="D-ALANYL-D-ALANINE CARBOXYPEPTIDASE"/>
    <property type="match status" value="1"/>
</dbReference>
<dbReference type="InterPro" id="IPR012338">
    <property type="entry name" value="Beta-lactam/transpept-like"/>
</dbReference>
<evidence type="ECO:0000313" key="4">
    <source>
        <dbReference type="Proteomes" id="UP000237752"/>
    </source>
</evidence>
<dbReference type="Proteomes" id="UP000237752">
    <property type="component" value="Unassembled WGS sequence"/>
</dbReference>
<organism evidence="3 4">
    <name type="scientific">Antricoccus suffuscus</name>
    <dbReference type="NCBI Taxonomy" id="1629062"/>
    <lineage>
        <taxon>Bacteria</taxon>
        <taxon>Bacillati</taxon>
        <taxon>Actinomycetota</taxon>
        <taxon>Actinomycetes</taxon>
        <taxon>Geodermatophilales</taxon>
        <taxon>Antricoccaceae</taxon>
        <taxon>Antricoccus</taxon>
    </lineage>
</organism>
<dbReference type="InterPro" id="IPR001466">
    <property type="entry name" value="Beta-lactam-related"/>
</dbReference>
<name>A0A2T1A2M1_9ACTN</name>
<dbReference type="InterPro" id="IPR050491">
    <property type="entry name" value="AmpC-like"/>
</dbReference>
<feature type="signal peptide" evidence="1">
    <location>
        <begin position="1"/>
        <end position="24"/>
    </location>
</feature>
<dbReference type="PROSITE" id="PS51257">
    <property type="entry name" value="PROKAR_LIPOPROTEIN"/>
    <property type="match status" value="1"/>
</dbReference>
<reference evidence="3 4" key="1">
    <citation type="submission" date="2018-03" db="EMBL/GenBank/DDBJ databases">
        <title>Genomic Encyclopedia of Archaeal and Bacterial Type Strains, Phase II (KMG-II): from individual species to whole genera.</title>
        <authorList>
            <person name="Goeker M."/>
        </authorList>
    </citation>
    <scope>NUCLEOTIDE SEQUENCE [LARGE SCALE GENOMIC DNA]</scope>
    <source>
        <strain evidence="3 4">DSM 100065</strain>
    </source>
</reference>
<dbReference type="RefSeq" id="WP_106348364.1">
    <property type="nucleotide sequence ID" value="NZ_PVUE01000004.1"/>
</dbReference>
<dbReference type="PANTHER" id="PTHR46825">
    <property type="entry name" value="D-ALANYL-D-ALANINE-CARBOXYPEPTIDASE/ENDOPEPTIDASE AMPH"/>
    <property type="match status" value="1"/>
</dbReference>
<proteinExistence type="predicted"/>
<dbReference type="Pfam" id="PF00144">
    <property type="entry name" value="Beta-lactamase"/>
    <property type="match status" value="1"/>
</dbReference>
<sequence>MAKYRIRAAWLVPILALVVGGCAAQPKTASTASKSPPSTVPEVASVTTLKPALKKAIDDDIAEAVATYNVPGAVVGIHLADKGDYTATVGVANLKTKAPLTTEMTWPLRSVTKSFVVTAALQLVEAGKLSLDDTIAKWMPNLPNANQITVRQLANMTSGLPEYTNDAFIKAYSANPDKEFTADELIGFAATEPAQFPPGAKHVYTNTNTVVLGRIIEMVTGMPIAQVLQQQIFTPLKLTHTAYATSDSDWPKPHAVGYQPDNTKMEPQGNNFSIFAGSGAMVSTLADLQIYAPALANGTLLNPQLQAARLVGAPLDKGPEYDQYALGIGEIAGWWGHTGEGFGFTLAVMGQQGTDNSVVILMNISNLDGHPPTKLMRKIAATLKSA</sequence>
<dbReference type="EMBL" id="PVUE01000004">
    <property type="protein sequence ID" value="PRZ42833.1"/>
    <property type="molecule type" value="Genomic_DNA"/>
</dbReference>
<feature type="domain" description="Beta-lactamase-related" evidence="2">
    <location>
        <begin position="58"/>
        <end position="367"/>
    </location>
</feature>
<protein>
    <submittedName>
        <fullName evidence="3">Alkaline D-peptidase</fullName>
    </submittedName>
</protein>
<evidence type="ECO:0000313" key="3">
    <source>
        <dbReference type="EMBL" id="PRZ42833.1"/>
    </source>
</evidence>
<feature type="chain" id="PRO_5039669422" evidence="1">
    <location>
        <begin position="25"/>
        <end position="386"/>
    </location>
</feature>
<dbReference type="Gene3D" id="3.40.710.10">
    <property type="entry name" value="DD-peptidase/beta-lactamase superfamily"/>
    <property type="match status" value="1"/>
</dbReference>
<comment type="caution">
    <text evidence="3">The sequence shown here is derived from an EMBL/GenBank/DDBJ whole genome shotgun (WGS) entry which is preliminary data.</text>
</comment>
<keyword evidence="4" id="KW-1185">Reference proteome</keyword>